<evidence type="ECO:0000313" key="3">
    <source>
        <dbReference type="EMBL" id="QKJ66498.1"/>
    </source>
</evidence>
<evidence type="ECO:0000313" key="4">
    <source>
        <dbReference type="Proteomes" id="UP000504844"/>
    </source>
</evidence>
<organism evidence="3 4">
    <name type="scientific">Deefgea piscis</name>
    <dbReference type="NCBI Taxonomy" id="2739061"/>
    <lineage>
        <taxon>Bacteria</taxon>
        <taxon>Pseudomonadati</taxon>
        <taxon>Pseudomonadota</taxon>
        <taxon>Betaproteobacteria</taxon>
        <taxon>Neisseriales</taxon>
        <taxon>Chitinibacteraceae</taxon>
        <taxon>Deefgea</taxon>
    </lineage>
</organism>
<dbReference type="PANTHER" id="PTHR43630:SF2">
    <property type="entry name" value="GLYCOSYLTRANSFERASE"/>
    <property type="match status" value="1"/>
</dbReference>
<reference evidence="3 4" key="1">
    <citation type="submission" date="2020-05" db="EMBL/GenBank/DDBJ databases">
        <title>Complete genome sequence of Deefgea sp. D17.</title>
        <authorList>
            <person name="Bae J.-W."/>
            <person name="Han J.E."/>
        </authorList>
    </citation>
    <scope>NUCLEOTIDE SEQUENCE [LARGE SCALE GENOMIC DNA]</scope>
    <source>
        <strain evidence="3 4">D17</strain>
    </source>
</reference>
<dbReference type="InterPro" id="IPR001173">
    <property type="entry name" value="Glyco_trans_2-like"/>
</dbReference>
<gene>
    <name evidence="3" type="ORF">HQN60_07190</name>
</gene>
<keyword evidence="3" id="KW-0808">Transferase</keyword>
<protein>
    <submittedName>
        <fullName evidence="3">Glycosyltransferase family 2 protein</fullName>
    </submittedName>
</protein>
<dbReference type="AlphaFoldDB" id="A0A6M8SQU0"/>
<dbReference type="EMBL" id="CP054143">
    <property type="protein sequence ID" value="QKJ66498.1"/>
    <property type="molecule type" value="Genomic_DNA"/>
</dbReference>
<dbReference type="Proteomes" id="UP000504844">
    <property type="component" value="Chromosome"/>
</dbReference>
<dbReference type="Gene3D" id="3.90.550.10">
    <property type="entry name" value="Spore Coat Polysaccharide Biosynthesis Protein SpsA, Chain A"/>
    <property type="match status" value="1"/>
</dbReference>
<dbReference type="SUPFAM" id="SSF53448">
    <property type="entry name" value="Nucleotide-diphospho-sugar transferases"/>
    <property type="match status" value="1"/>
</dbReference>
<dbReference type="InterPro" id="IPR029044">
    <property type="entry name" value="Nucleotide-diphossugar_trans"/>
</dbReference>
<dbReference type="CDD" id="cd02511">
    <property type="entry name" value="Beta4Glucosyltransferase"/>
    <property type="match status" value="1"/>
</dbReference>
<dbReference type="Pfam" id="PF00535">
    <property type="entry name" value="Glycos_transf_2"/>
    <property type="match status" value="1"/>
</dbReference>
<name>A0A6M8SQU0_9NEIS</name>
<feature type="domain" description="Glycosyltransferase 2-like" evidence="2">
    <location>
        <begin position="6"/>
        <end position="128"/>
    </location>
</feature>
<keyword evidence="4" id="KW-1185">Reference proteome</keyword>
<accession>A0A6M8SQU0</accession>
<evidence type="ECO:0000256" key="1">
    <source>
        <dbReference type="ARBA" id="ARBA00038494"/>
    </source>
</evidence>
<dbReference type="KEGG" id="dee:HQN60_07190"/>
<sequence>MPTIGVAIITKNAQAHLADCLNAVTWCDKIVVLDSGSTDQTLSIAQAYGAHIEQTTDWPGFGIQKNRAIALLDTDWILALDADEVLDAELMQSIQAAIKAPTASVYQISRLSNYCGRWINHSGWKPDHLPRLFQRGHAAYSESLVHEKLNFSGQAPLLAGQLLHYSFDRLDDVLDKVNRYSSAGAEQRLQRGERSSLGKAIYKGWWTFIRTYVLQRGFLDGREGFILAVSNAEGAYYRQLKLMYLQEKK</sequence>
<dbReference type="GO" id="GO:0016740">
    <property type="term" value="F:transferase activity"/>
    <property type="evidence" value="ECO:0007669"/>
    <property type="project" value="UniProtKB-KW"/>
</dbReference>
<dbReference type="PANTHER" id="PTHR43630">
    <property type="entry name" value="POLY-BETA-1,6-N-ACETYL-D-GLUCOSAMINE SYNTHASE"/>
    <property type="match status" value="1"/>
</dbReference>
<dbReference type="RefSeq" id="WP_173533002.1">
    <property type="nucleotide sequence ID" value="NZ_CP054143.1"/>
</dbReference>
<proteinExistence type="inferred from homology"/>
<comment type="similarity">
    <text evidence="1">Belongs to the glycosyltransferase 2 family. WaaE/KdtX subfamily.</text>
</comment>
<evidence type="ECO:0000259" key="2">
    <source>
        <dbReference type="Pfam" id="PF00535"/>
    </source>
</evidence>